<feature type="signal peptide" evidence="1">
    <location>
        <begin position="1"/>
        <end position="24"/>
    </location>
</feature>
<accession>A0A9D1NM16</accession>
<reference evidence="2" key="2">
    <citation type="journal article" date="2021" name="PeerJ">
        <title>Extensive microbial diversity within the chicken gut microbiome revealed by metagenomics and culture.</title>
        <authorList>
            <person name="Gilroy R."/>
            <person name="Ravi A."/>
            <person name="Getino M."/>
            <person name="Pursley I."/>
            <person name="Horton D.L."/>
            <person name="Alikhan N.F."/>
            <person name="Baker D."/>
            <person name="Gharbi K."/>
            <person name="Hall N."/>
            <person name="Watson M."/>
            <person name="Adriaenssens E.M."/>
            <person name="Foster-Nyarko E."/>
            <person name="Jarju S."/>
            <person name="Secka A."/>
            <person name="Antonio M."/>
            <person name="Oren A."/>
            <person name="Chaudhuri R.R."/>
            <person name="La Ragione R."/>
            <person name="Hildebrand F."/>
            <person name="Pallen M.J."/>
        </authorList>
    </citation>
    <scope>NUCLEOTIDE SEQUENCE</scope>
    <source>
        <strain evidence="2">35461</strain>
    </source>
</reference>
<dbReference type="Proteomes" id="UP000886845">
    <property type="component" value="Unassembled WGS sequence"/>
</dbReference>
<evidence type="ECO:0000313" key="3">
    <source>
        <dbReference type="Proteomes" id="UP000886845"/>
    </source>
</evidence>
<evidence type="ECO:0000256" key="1">
    <source>
        <dbReference type="SAM" id="SignalP"/>
    </source>
</evidence>
<protein>
    <submittedName>
        <fullName evidence="2">Uncharacterized protein</fullName>
    </submittedName>
</protein>
<comment type="caution">
    <text evidence="2">The sequence shown here is derived from an EMBL/GenBank/DDBJ whole genome shotgun (WGS) entry which is preliminary data.</text>
</comment>
<dbReference type="EMBL" id="DVOR01000115">
    <property type="protein sequence ID" value="HIV09184.1"/>
    <property type="molecule type" value="Genomic_DNA"/>
</dbReference>
<name>A0A9D1NM16_9BACT</name>
<keyword evidence="1" id="KW-0732">Signal</keyword>
<organism evidence="2 3">
    <name type="scientific">Candidatus Spyradenecus faecavium</name>
    <dbReference type="NCBI Taxonomy" id="2840947"/>
    <lineage>
        <taxon>Bacteria</taxon>
        <taxon>Pseudomonadati</taxon>
        <taxon>Lentisphaerota</taxon>
        <taxon>Lentisphaeria</taxon>
        <taxon>Lentisphaerales</taxon>
        <taxon>Lentisphaeraceae</taxon>
        <taxon>Lentisphaeraceae incertae sedis</taxon>
        <taxon>Candidatus Spyradenecus</taxon>
    </lineage>
</organism>
<feature type="chain" id="PRO_5039622695" evidence="1">
    <location>
        <begin position="25"/>
        <end position="167"/>
    </location>
</feature>
<proteinExistence type="predicted"/>
<gene>
    <name evidence="2" type="ORF">IAC79_03630</name>
</gene>
<dbReference type="AlphaFoldDB" id="A0A9D1NM16"/>
<sequence length="167" mass="19403">MKRLASLLALAALALAGCSPYWYRAPEQFVVEESRLNWVQIYYQESPTAPRVRCDMRNDGQITILEGMSVTVGDDFNIDYRDPAFGDVRKYYYQMDPALFRQTLQLLVDTGLFVVEGEPEEDTPLYPKVMIKANVNHKKIDKFTYDEALQNEIRIQLFQYKMSGRLN</sequence>
<dbReference type="PROSITE" id="PS51257">
    <property type="entry name" value="PROKAR_LIPOPROTEIN"/>
    <property type="match status" value="1"/>
</dbReference>
<evidence type="ECO:0000313" key="2">
    <source>
        <dbReference type="EMBL" id="HIV09184.1"/>
    </source>
</evidence>
<reference evidence="2" key="1">
    <citation type="submission" date="2020-10" db="EMBL/GenBank/DDBJ databases">
        <authorList>
            <person name="Gilroy R."/>
        </authorList>
    </citation>
    <scope>NUCLEOTIDE SEQUENCE</scope>
    <source>
        <strain evidence="2">35461</strain>
    </source>
</reference>